<dbReference type="AlphaFoldDB" id="A0A9Y1BR58"/>
<sequence length="470" mass="54981">MNNKEKKRKLPLLKKMYNRLLDKISNSIVVKVREQGKLPLFLVALIWIVFWGSSFYFITVFMPVHLLWLRVFLPVFISLIVVNASTELGKKLVGYRNQREEIVEKEVSSALLSEEDSSPTKESYSLKSVFILREKNGKKNFLVNKSKIIPVFLVSILSTGNKEEGYTFSSLLNYPLRNEMKEIDFSVLDTDKGEYLLFLGKEYKTKNKNFSQLLKENEQFFSKIEVIVAELKRDNNLELEAVDDTILSELFPLYSEVLYNTNEETKKEEQEVIEENPVINNENNNPKLSRKEVEQKLENRNCNSFQPFSINKRLTKEQLLKVAEKKDILLSELTYSFDNFIEMSKVFYKKALEHQLNAKFPVSEDDFLKLIQLFVEKKNYSFFYPSFFKLEKFESFKTFETPSSEEIEEFSEQLVKECMFTDLNPKVKRELLAFLSQKINNKKKKNEVKPVGIKVSSSIPRPSVKSLSES</sequence>
<accession>A0A9Y1BR58</accession>
<feature type="transmembrane region" description="Helical" evidence="1">
    <location>
        <begin position="40"/>
        <end position="61"/>
    </location>
</feature>
<reference evidence="2" key="1">
    <citation type="journal article" date="2022" name="Nat. Microbiol.">
        <title>Unique mobile elements and scalable gene flow at the prokaryote-eukaryote boundary revealed by circularized Asgard archaea genomes.</title>
        <authorList>
            <person name="Wu F."/>
            <person name="Speth D.R."/>
            <person name="Philosof A."/>
            <person name="Cremiere A."/>
            <person name="Narayanan A."/>
            <person name="Barco R.A."/>
            <person name="Connon S.A."/>
            <person name="Amend J.P."/>
            <person name="Antoshechkin I.A."/>
            <person name="Orphan V.J."/>
        </authorList>
    </citation>
    <scope>NUCLEOTIDE SEQUENCE</scope>
    <source>
        <strain evidence="2">PR6</strain>
    </source>
</reference>
<dbReference type="EMBL" id="CP084167">
    <property type="protein sequence ID" value="UJG43689.1"/>
    <property type="molecule type" value="Genomic_DNA"/>
</dbReference>
<evidence type="ECO:0000313" key="2">
    <source>
        <dbReference type="EMBL" id="UJG43689.1"/>
    </source>
</evidence>
<keyword evidence="1" id="KW-0472">Membrane</keyword>
<keyword evidence="1" id="KW-1133">Transmembrane helix</keyword>
<protein>
    <submittedName>
        <fullName evidence="2">Uncharacterized protein</fullName>
    </submittedName>
</protein>
<dbReference type="Proteomes" id="UP001200513">
    <property type="component" value="Chromosome"/>
</dbReference>
<evidence type="ECO:0000256" key="1">
    <source>
        <dbReference type="SAM" id="Phobius"/>
    </source>
</evidence>
<keyword evidence="1" id="KW-0812">Transmembrane</keyword>
<feature type="transmembrane region" description="Helical" evidence="1">
    <location>
        <begin position="67"/>
        <end position="86"/>
    </location>
</feature>
<organism evidence="2">
    <name type="scientific">Candidatus Heimdallarchaeum endolithica</name>
    <dbReference type="NCBI Taxonomy" id="2876572"/>
    <lineage>
        <taxon>Archaea</taxon>
        <taxon>Promethearchaeati</taxon>
        <taxon>Candidatus Heimdallarchaeota</taxon>
        <taxon>Candidatus Heimdallarchaeia (ex Rinke et al. 2021) (nom. nud.)</taxon>
        <taxon>Candidatus Heimdallarchaeales</taxon>
        <taxon>Candidatus Heimdallarchaeaceae</taxon>
        <taxon>Candidatus Heimdallarchaeum</taxon>
    </lineage>
</organism>
<gene>
    <name evidence="2" type="ORF">K9W46_00555</name>
</gene>
<proteinExistence type="predicted"/>
<name>A0A9Y1BR58_9ARCH</name>